<gene>
    <name evidence="1" type="ORF">FYJ24_11140</name>
</gene>
<dbReference type="Proteomes" id="UP000470875">
    <property type="component" value="Unassembled WGS sequence"/>
</dbReference>
<dbReference type="EMBL" id="VULO01000015">
    <property type="protein sequence ID" value="MSS85297.1"/>
    <property type="molecule type" value="Genomic_DNA"/>
</dbReference>
<protein>
    <submittedName>
        <fullName evidence="1">Uncharacterized protein</fullName>
    </submittedName>
</protein>
<reference evidence="1 2" key="1">
    <citation type="submission" date="2019-08" db="EMBL/GenBank/DDBJ databases">
        <title>In-depth cultivation of the pig gut microbiome towards novel bacterial diversity and tailored functional studies.</title>
        <authorList>
            <person name="Wylensek D."/>
            <person name="Hitch T.C.A."/>
            <person name="Clavel T."/>
        </authorList>
    </citation>
    <scope>NUCLEOTIDE SEQUENCE [LARGE SCALE GENOMIC DNA]</scope>
    <source>
        <strain evidence="1 2">WB03_NA08</strain>
    </source>
</reference>
<comment type="caution">
    <text evidence="1">The sequence shown here is derived from an EMBL/GenBank/DDBJ whole genome shotgun (WGS) entry which is preliminary data.</text>
</comment>
<proteinExistence type="predicted"/>
<keyword evidence="2" id="KW-1185">Reference proteome</keyword>
<sequence length="89" mass="10203">MEKKFAAQGRRLEEKFAAQDQRFGDLDKKIDAQGSRIDELETVMKEEFRDLRAEVREGFSASVERDMALSARVDRIADRGERLVAARSV</sequence>
<evidence type="ECO:0000313" key="1">
    <source>
        <dbReference type="EMBL" id="MSS85297.1"/>
    </source>
</evidence>
<name>A0A6N7VU45_9ACTO</name>
<dbReference type="AlphaFoldDB" id="A0A6N7VU45"/>
<evidence type="ECO:0000313" key="2">
    <source>
        <dbReference type="Proteomes" id="UP000470875"/>
    </source>
</evidence>
<organism evidence="1 2">
    <name type="scientific">Scrofimicrobium canadense</name>
    <dbReference type="NCBI Taxonomy" id="2652290"/>
    <lineage>
        <taxon>Bacteria</taxon>
        <taxon>Bacillati</taxon>
        <taxon>Actinomycetota</taxon>
        <taxon>Actinomycetes</taxon>
        <taxon>Actinomycetales</taxon>
        <taxon>Actinomycetaceae</taxon>
        <taxon>Scrofimicrobium</taxon>
    </lineage>
</organism>
<accession>A0A6N7VU45</accession>